<evidence type="ECO:0000256" key="2">
    <source>
        <dbReference type="ARBA" id="ARBA00022475"/>
    </source>
</evidence>
<name>A8F7U8_PSELT</name>
<dbReference type="InterPro" id="IPR003593">
    <property type="entry name" value="AAA+_ATPase"/>
</dbReference>
<keyword evidence="8" id="KW-0472">Membrane</keyword>
<evidence type="ECO:0000256" key="8">
    <source>
        <dbReference type="ARBA" id="ARBA00023136"/>
    </source>
</evidence>
<dbReference type="CDD" id="cd03216">
    <property type="entry name" value="ABC_Carb_Monos_I"/>
    <property type="match status" value="1"/>
</dbReference>
<keyword evidence="1" id="KW-0813">Transport</keyword>
<dbReference type="InterPro" id="IPR050107">
    <property type="entry name" value="ABC_carbohydrate_import_ATPase"/>
</dbReference>
<dbReference type="GO" id="GO:0005524">
    <property type="term" value="F:ATP binding"/>
    <property type="evidence" value="ECO:0007669"/>
    <property type="project" value="UniProtKB-KW"/>
</dbReference>
<dbReference type="InterPro" id="IPR027417">
    <property type="entry name" value="P-loop_NTPase"/>
</dbReference>
<dbReference type="EMBL" id="CP000812">
    <property type="protein sequence ID" value="ABV34232.1"/>
    <property type="molecule type" value="Genomic_DNA"/>
</dbReference>
<protein>
    <submittedName>
        <fullName evidence="10">ABC transporter related</fullName>
    </submittedName>
</protein>
<dbReference type="AlphaFoldDB" id="A8F7U8"/>
<keyword evidence="7" id="KW-1278">Translocase</keyword>
<gene>
    <name evidence="10" type="ordered locus">Tlet_1678</name>
</gene>
<dbReference type="PROSITE" id="PS50893">
    <property type="entry name" value="ABC_TRANSPORTER_2"/>
    <property type="match status" value="2"/>
</dbReference>
<keyword evidence="3" id="KW-0762">Sugar transport</keyword>
<dbReference type="Pfam" id="PF00005">
    <property type="entry name" value="ABC_tran"/>
    <property type="match status" value="2"/>
</dbReference>
<keyword evidence="5" id="KW-0547">Nucleotide-binding</keyword>
<dbReference type="OrthoDB" id="9771863at2"/>
<dbReference type="STRING" id="416591.Tlet_1678"/>
<dbReference type="KEGG" id="tle:Tlet_1678"/>
<dbReference type="Gene3D" id="3.40.50.300">
    <property type="entry name" value="P-loop containing nucleotide triphosphate hydrolases"/>
    <property type="match status" value="2"/>
</dbReference>
<reference evidence="10 11" key="1">
    <citation type="submission" date="2007-08" db="EMBL/GenBank/DDBJ databases">
        <title>Complete sequence of Thermotoga lettingae TMO.</title>
        <authorList>
            <consortium name="US DOE Joint Genome Institute"/>
            <person name="Copeland A."/>
            <person name="Lucas S."/>
            <person name="Lapidus A."/>
            <person name="Barry K."/>
            <person name="Glavina del Rio T."/>
            <person name="Dalin E."/>
            <person name="Tice H."/>
            <person name="Pitluck S."/>
            <person name="Foster B."/>
            <person name="Bruce D."/>
            <person name="Schmutz J."/>
            <person name="Larimer F."/>
            <person name="Land M."/>
            <person name="Hauser L."/>
            <person name="Kyrpides N."/>
            <person name="Mikhailova N."/>
            <person name="Nelson K."/>
            <person name="Gogarten J.P."/>
            <person name="Noll K."/>
            <person name="Richardson P."/>
        </authorList>
    </citation>
    <scope>NUCLEOTIDE SEQUENCE [LARGE SCALE GENOMIC DNA]</scope>
    <source>
        <strain evidence="11">ATCC BAA-301 / DSM 14385 / NBRC 107922 / TMO</strain>
    </source>
</reference>
<evidence type="ECO:0000256" key="1">
    <source>
        <dbReference type="ARBA" id="ARBA00022448"/>
    </source>
</evidence>
<proteinExistence type="predicted"/>
<organism evidence="10 11">
    <name type="scientific">Pseudothermotoga lettingae (strain ATCC BAA-301 / DSM 14385 / NBRC 107922 / TMO)</name>
    <name type="common">Thermotoga lettingae</name>
    <dbReference type="NCBI Taxonomy" id="416591"/>
    <lineage>
        <taxon>Bacteria</taxon>
        <taxon>Thermotogati</taxon>
        <taxon>Thermotogota</taxon>
        <taxon>Thermotogae</taxon>
        <taxon>Thermotogales</taxon>
        <taxon>Thermotogaceae</taxon>
        <taxon>Pseudothermotoga</taxon>
    </lineage>
</organism>
<dbReference type="eggNOG" id="COG1129">
    <property type="taxonomic scope" value="Bacteria"/>
</dbReference>
<keyword evidence="2" id="KW-1003">Cell membrane</keyword>
<keyword evidence="11" id="KW-1185">Reference proteome</keyword>
<dbReference type="PANTHER" id="PTHR43790">
    <property type="entry name" value="CARBOHYDRATE TRANSPORT ATP-BINDING PROTEIN MG119-RELATED"/>
    <property type="match status" value="1"/>
</dbReference>
<sequence precursor="true">MPCLPNMAVLRGNNLSKKFPGVLALDKVDIEIKSGKVHALVGANGAGKSTLVKILTGYYDSYDGSVTIDNQEVILRTPFDALHNGIEVVHQEVDTQLVPTLTVAENLYLENFANRYGTIVSTRDLKKKAEKDLSDIGFPIPAFEKVENLSLHEKQQLVIARALLHKVKFLILDEPTSSLSLIEAEKLFELVKKLKARDVGILYISQRLDEIQIVADEVTVLRNGRKAAYFEHVPQLSKIVEAMLDSPQEDLFPKKDLRQFGQEILRVEDLKCLNRVNGVSFSVRKGEILAITGLTGAGKTETLKAIFGAIRANNGKIFVNGKQIKITSPVDAIKSGIYLVPEERRKEGLILDKSARENITIPFLKNFCGFLGKILKKNECNHAKSLAEKVRLVPFDIERQAQYFSGGNQQKIVVSRWLGGKPKVLLLDEPTQGVDVGAKKEIYQLIIQVAKESAVILATSEINEAVGIADRILVMRNGKIVAELTYENADSKAIMSYAAGVKQ</sequence>
<keyword evidence="6" id="KW-0067">ATP-binding</keyword>
<dbReference type="CDD" id="cd03215">
    <property type="entry name" value="ABC_Carb_Monos_II"/>
    <property type="match status" value="1"/>
</dbReference>
<dbReference type="PROSITE" id="PS00211">
    <property type="entry name" value="ABC_TRANSPORTER_1"/>
    <property type="match status" value="1"/>
</dbReference>
<dbReference type="InterPro" id="IPR003439">
    <property type="entry name" value="ABC_transporter-like_ATP-bd"/>
</dbReference>
<dbReference type="SUPFAM" id="SSF52540">
    <property type="entry name" value="P-loop containing nucleoside triphosphate hydrolases"/>
    <property type="match status" value="2"/>
</dbReference>
<feature type="domain" description="ABC transporter" evidence="9">
    <location>
        <begin position="259"/>
        <end position="502"/>
    </location>
</feature>
<evidence type="ECO:0000256" key="6">
    <source>
        <dbReference type="ARBA" id="ARBA00022840"/>
    </source>
</evidence>
<evidence type="ECO:0000313" key="10">
    <source>
        <dbReference type="EMBL" id="ABV34232.1"/>
    </source>
</evidence>
<evidence type="ECO:0000259" key="9">
    <source>
        <dbReference type="PROSITE" id="PS50893"/>
    </source>
</evidence>
<dbReference type="PANTHER" id="PTHR43790:SF3">
    <property type="entry name" value="D-ALLOSE IMPORT ATP-BINDING PROTEIN ALSA-RELATED"/>
    <property type="match status" value="1"/>
</dbReference>
<evidence type="ECO:0000313" key="11">
    <source>
        <dbReference type="Proteomes" id="UP000002016"/>
    </source>
</evidence>
<dbReference type="InterPro" id="IPR017871">
    <property type="entry name" value="ABC_transporter-like_CS"/>
</dbReference>
<feature type="domain" description="ABC transporter" evidence="9">
    <location>
        <begin position="10"/>
        <end position="248"/>
    </location>
</feature>
<accession>A8F7U8</accession>
<evidence type="ECO:0000256" key="5">
    <source>
        <dbReference type="ARBA" id="ARBA00022741"/>
    </source>
</evidence>
<evidence type="ECO:0000256" key="7">
    <source>
        <dbReference type="ARBA" id="ARBA00022967"/>
    </source>
</evidence>
<dbReference type="SMART" id="SM00382">
    <property type="entry name" value="AAA"/>
    <property type="match status" value="2"/>
</dbReference>
<evidence type="ECO:0000256" key="3">
    <source>
        <dbReference type="ARBA" id="ARBA00022597"/>
    </source>
</evidence>
<dbReference type="GO" id="GO:0016887">
    <property type="term" value="F:ATP hydrolysis activity"/>
    <property type="evidence" value="ECO:0007669"/>
    <property type="project" value="InterPro"/>
</dbReference>
<reference evidence="10 11" key="2">
    <citation type="journal article" date="2009" name="Proc. Natl. Acad. Sci. U.S.A.">
        <title>On the chimeric nature, thermophilic origin, and phylogenetic placement of the Thermotogales.</title>
        <authorList>
            <person name="Zhaxybayeva O."/>
            <person name="Swithers K.S."/>
            <person name="Lapierre P."/>
            <person name="Fournier G.P."/>
            <person name="Bickhart D.M."/>
            <person name="DeBoy R.T."/>
            <person name="Nelson K.E."/>
            <person name="Nesbo C.L."/>
            <person name="Doolittle W.F."/>
            <person name="Gogarten J.P."/>
            <person name="Noll K.M."/>
        </authorList>
    </citation>
    <scope>NUCLEOTIDE SEQUENCE [LARGE SCALE GENOMIC DNA]</scope>
    <source>
        <strain evidence="11">ATCC BAA-301 / DSM 14385 / NBRC 107922 / TMO</strain>
    </source>
</reference>
<dbReference type="HOGENOM" id="CLU_000604_92_3_0"/>
<keyword evidence="4" id="KW-0677">Repeat</keyword>
<evidence type="ECO:0000256" key="4">
    <source>
        <dbReference type="ARBA" id="ARBA00022737"/>
    </source>
</evidence>
<dbReference type="Proteomes" id="UP000002016">
    <property type="component" value="Chromosome"/>
</dbReference>